<name>A0A4Y1MRP5_9PROT</name>
<dbReference type="InterPro" id="IPR000120">
    <property type="entry name" value="Amidase"/>
</dbReference>
<dbReference type="Gene3D" id="3.90.1300.10">
    <property type="entry name" value="Amidase signature (AS) domain"/>
    <property type="match status" value="1"/>
</dbReference>
<dbReference type="PANTHER" id="PTHR11895">
    <property type="entry name" value="TRANSAMIDASE"/>
    <property type="match status" value="1"/>
</dbReference>
<dbReference type="EC" id="3.5.1.54" evidence="3"/>
<dbReference type="InterPro" id="IPR036928">
    <property type="entry name" value="AS_sf"/>
</dbReference>
<evidence type="ECO:0000256" key="1">
    <source>
        <dbReference type="SAM" id="MobiDB-lite"/>
    </source>
</evidence>
<dbReference type="RefSeq" id="WP_247594503.1">
    <property type="nucleotide sequence ID" value="NZ_CP025188.1"/>
</dbReference>
<dbReference type="GO" id="GO:0004039">
    <property type="term" value="F:allophanate hydrolase activity"/>
    <property type="evidence" value="ECO:0007669"/>
    <property type="project" value="UniProtKB-EC"/>
</dbReference>
<proteinExistence type="predicted"/>
<geneLocation type="plasmid" evidence="3">
    <name>p1-AD2</name>
</geneLocation>
<dbReference type="NCBIfam" id="NF006043">
    <property type="entry name" value="PRK08186.1"/>
    <property type="match status" value="1"/>
</dbReference>
<evidence type="ECO:0000259" key="2">
    <source>
        <dbReference type="Pfam" id="PF01425"/>
    </source>
</evidence>
<feature type="region of interest" description="Disordered" evidence="1">
    <location>
        <begin position="135"/>
        <end position="154"/>
    </location>
</feature>
<protein>
    <submittedName>
        <fullName evidence="3">Allophanate hydrolase</fullName>
        <ecNumber evidence="3">3.5.1.54</ecNumber>
    </submittedName>
</protein>
<sequence length="458" mass="47689">MLLDDASPHPDRLASIRHRYDAGETPEHLLLDLRRRIGDCGDPGLFLHVAAPESLVAAARTLDPADRARLPLWGVPFAVKDNIDVAGMPTTAACPGFTYLPGRHATAVARLIAAGAVPVGKTNLDQFATGLVGVRTPGPAPRNPRAPDRVPGGSSSGSAVAVALGLVPFSLGTDTAGSGRVPAGLNGLVGLKPTPGATSAFGVVPACQSLDCVSVFARDVADAWAVHAVLAGYDPEDPYSRDWPMGDPATAREVHVVGVPEDGDRPRFDAAAEEAWDLCLERLTAMGATLVPVPMAAFRETAALLYEGAWVAERLSALEDFIARAGEAALLPVTRGIILGQGGRYSAADAFRAMHRLEALRRETAPIWDRIDLLAVPTAPLFPTLAEMEADPIGPNARLGTFTNFVNLLGLAALAVPGPDRPDGLPAGLTAIGPGGSDARLAGFGLRWESALRGGDVE</sequence>
<dbReference type="Gene3D" id="1.20.58.1700">
    <property type="match status" value="1"/>
</dbReference>
<dbReference type="Pfam" id="PF01425">
    <property type="entry name" value="Amidase"/>
    <property type="match status" value="1"/>
</dbReference>
<dbReference type="PANTHER" id="PTHR11895:SF169">
    <property type="entry name" value="GLUTAMYL-TRNA(GLN) AMIDOTRANSFERASE"/>
    <property type="match status" value="1"/>
</dbReference>
<feature type="domain" description="Amidase" evidence="2">
    <location>
        <begin position="49"/>
        <end position="441"/>
    </location>
</feature>
<dbReference type="InterPro" id="IPR014085">
    <property type="entry name" value="Allophanate_hydrolase"/>
</dbReference>
<dbReference type="SUPFAM" id="SSF75304">
    <property type="entry name" value="Amidase signature (AS) enzymes"/>
    <property type="match status" value="1"/>
</dbReference>
<organism evidence="3">
    <name type="scientific">Roseomonas mucosa</name>
    <dbReference type="NCBI Taxonomy" id="207340"/>
    <lineage>
        <taxon>Bacteria</taxon>
        <taxon>Pseudomonadati</taxon>
        <taxon>Pseudomonadota</taxon>
        <taxon>Alphaproteobacteria</taxon>
        <taxon>Acetobacterales</taxon>
        <taxon>Roseomonadaceae</taxon>
        <taxon>Roseomonas</taxon>
    </lineage>
</organism>
<evidence type="ECO:0000313" key="3">
    <source>
        <dbReference type="EMBL" id="AWV20588.1"/>
    </source>
</evidence>
<keyword evidence="3" id="KW-0614">Plasmid</keyword>
<reference evidence="3" key="1">
    <citation type="submission" date="2017-12" db="EMBL/GenBank/DDBJ databases">
        <authorList>
            <person name="Martens C."/>
            <person name="Dahlstrom E."/>
            <person name="Barbian K."/>
            <person name="Sykora L."/>
            <person name="Ricklefs S."/>
            <person name="Bruno D."/>
            <person name="Anzick I."/>
            <person name="Myles I."/>
            <person name="Datta S.K."/>
        </authorList>
    </citation>
    <scope>NUCLEOTIDE SEQUENCE</scope>
    <source>
        <strain evidence="3">AD2</strain>
        <plasmid evidence="3">p1-AD2</plasmid>
    </source>
</reference>
<gene>
    <name evidence="3" type="ORF">RADP37_00801a</name>
</gene>
<keyword evidence="3" id="KW-0378">Hydrolase</keyword>
<dbReference type="InterPro" id="IPR023631">
    <property type="entry name" value="Amidase_dom"/>
</dbReference>
<dbReference type="EMBL" id="CP025188">
    <property type="protein sequence ID" value="AWV20588.1"/>
    <property type="molecule type" value="Genomic_DNA"/>
</dbReference>
<accession>A0A4Y1MRP5</accession>
<dbReference type="NCBIfam" id="TIGR02713">
    <property type="entry name" value="allophanate_hyd"/>
    <property type="match status" value="1"/>
</dbReference>
<dbReference type="AlphaFoldDB" id="A0A4Y1MRP5"/>